<keyword evidence="1" id="KW-0812">Transmembrane</keyword>
<evidence type="ECO:0000313" key="3">
    <source>
        <dbReference type="Proteomes" id="UP000037425"/>
    </source>
</evidence>
<organism evidence="2 3">
    <name type="scientific">Ensifer adhaerens</name>
    <name type="common">Sinorhizobium morelense</name>
    <dbReference type="NCBI Taxonomy" id="106592"/>
    <lineage>
        <taxon>Bacteria</taxon>
        <taxon>Pseudomonadati</taxon>
        <taxon>Pseudomonadota</taxon>
        <taxon>Alphaproteobacteria</taxon>
        <taxon>Hyphomicrobiales</taxon>
        <taxon>Rhizobiaceae</taxon>
        <taxon>Sinorhizobium/Ensifer group</taxon>
        <taxon>Ensifer</taxon>
    </lineage>
</organism>
<feature type="transmembrane region" description="Helical" evidence="1">
    <location>
        <begin position="7"/>
        <end position="30"/>
    </location>
</feature>
<dbReference type="PATRIC" id="fig|106592.7.peg.4969"/>
<name>A0A0L8BGZ1_ENSAD</name>
<dbReference type="RefSeq" id="WP_053252298.1">
    <property type="nucleotide sequence ID" value="NZ_LGAP01000031.1"/>
</dbReference>
<protein>
    <submittedName>
        <fullName evidence="2">Uncharacterized protein</fullName>
    </submittedName>
</protein>
<evidence type="ECO:0000313" key="2">
    <source>
        <dbReference type="EMBL" id="KOF13966.1"/>
    </source>
</evidence>
<comment type="caution">
    <text evidence="2">The sequence shown here is derived from an EMBL/GenBank/DDBJ whole genome shotgun (WGS) entry which is preliminary data.</text>
</comment>
<reference evidence="3" key="1">
    <citation type="submission" date="2015-07" db="EMBL/GenBank/DDBJ databases">
        <title>Whole genome sequence of an Ensifer adhaerens strain isolated from a cave pool in the Wind Cave National Park.</title>
        <authorList>
            <person name="Eng W.W.H."/>
            <person name="Gan H.M."/>
            <person name="Barton H.A."/>
            <person name="Savka M.A."/>
        </authorList>
    </citation>
    <scope>NUCLEOTIDE SEQUENCE [LARGE SCALE GENOMIC DNA]</scope>
    <source>
        <strain evidence="3">SD006</strain>
    </source>
</reference>
<evidence type="ECO:0000256" key="1">
    <source>
        <dbReference type="SAM" id="Phobius"/>
    </source>
</evidence>
<gene>
    <name evidence="2" type="ORF">AC244_29135</name>
</gene>
<dbReference type="Proteomes" id="UP000037425">
    <property type="component" value="Unassembled WGS sequence"/>
</dbReference>
<feature type="transmembrane region" description="Helical" evidence="1">
    <location>
        <begin position="50"/>
        <end position="80"/>
    </location>
</feature>
<dbReference type="EMBL" id="LGAP01000031">
    <property type="protein sequence ID" value="KOF13966.1"/>
    <property type="molecule type" value="Genomic_DNA"/>
</dbReference>
<accession>A0A0L8BGZ1</accession>
<keyword evidence="1" id="KW-0472">Membrane</keyword>
<keyword evidence="1" id="KW-1133">Transmembrane helix</keyword>
<proteinExistence type="predicted"/>
<dbReference type="OrthoDB" id="8420482at2"/>
<sequence length="82" mass="8747">MKTLGRLILSAILAFISSLIVLGLFLPVYGVFEGGTHNCLKDGLGTCFSMIPLSVLIYGPLFSIGGVLIGTPVFMTVLAWRD</sequence>
<dbReference type="AlphaFoldDB" id="A0A0L8BGZ1"/>